<evidence type="ECO:0000313" key="3">
    <source>
        <dbReference type="EMBL" id="BBI21332.1"/>
    </source>
</evidence>
<dbReference type="Gene3D" id="1.10.10.2520">
    <property type="entry name" value="Cell wall hydrolase SleB, domain 1"/>
    <property type="match status" value="1"/>
</dbReference>
<feature type="domain" description="Cell wall hydrolase SleB" evidence="2">
    <location>
        <begin position="125"/>
        <end position="231"/>
    </location>
</feature>
<feature type="compositionally biased region" description="Pro residues" evidence="1">
    <location>
        <begin position="41"/>
        <end position="60"/>
    </location>
</feature>
<name>A0A3T1CK50_9SPHN</name>
<evidence type="ECO:0000256" key="1">
    <source>
        <dbReference type="SAM" id="MobiDB-lite"/>
    </source>
</evidence>
<feature type="region of interest" description="Disordered" evidence="1">
    <location>
        <begin position="41"/>
        <end position="63"/>
    </location>
</feature>
<gene>
    <name evidence="3" type="ORF">EKJ_21790</name>
</gene>
<proteinExistence type="predicted"/>
<dbReference type="AlphaFoldDB" id="A0A3T1CK50"/>
<dbReference type="GO" id="GO:0016787">
    <property type="term" value="F:hydrolase activity"/>
    <property type="evidence" value="ECO:0007669"/>
    <property type="project" value="InterPro"/>
</dbReference>
<accession>A0A3T1CK50</accession>
<reference evidence="3 4" key="1">
    <citation type="submission" date="2019-01" db="EMBL/GenBank/DDBJ databases">
        <title>Complete genome sequence of Erythrobacter flavus KJ5.</title>
        <authorList>
            <person name="Kanesaki Y."/>
            <person name="Brotosudarmo T."/>
            <person name="Moriuchi R."/>
            <person name="Awai K."/>
        </authorList>
    </citation>
    <scope>NUCLEOTIDE SEQUENCE [LARGE SCALE GENOMIC DNA]</scope>
    <source>
        <strain evidence="3 4">KJ5</strain>
    </source>
</reference>
<dbReference type="Proteomes" id="UP000290057">
    <property type="component" value="Chromosome"/>
</dbReference>
<evidence type="ECO:0000313" key="4">
    <source>
        <dbReference type="Proteomes" id="UP000290057"/>
    </source>
</evidence>
<dbReference type="RefSeq" id="WP_130586857.1">
    <property type="nucleotide sequence ID" value="NZ_AP019389.1"/>
</dbReference>
<dbReference type="Pfam" id="PF07486">
    <property type="entry name" value="Hydrolase_2"/>
    <property type="match status" value="1"/>
</dbReference>
<dbReference type="EMBL" id="AP019389">
    <property type="protein sequence ID" value="BBI21332.1"/>
    <property type="molecule type" value="Genomic_DNA"/>
</dbReference>
<sequence length="399" mass="41742">MDRAAPALPPPDDRGPLAAFAALVLLPIALLALAGTLPGPAASPPPISPVETPEPMPDLPASPEDTVVLSELTATDARARNAAVEFAAVGPGTPSPFRFDGGAADRLRARDCLALAGMAEAGGGDSDQRAVMQVILNRVRHPAFAKTVCGVVFEGAQRPTGCQFSFTCDGSLARRYSDAAWRAARDRAEQMLGGATHAPVGNATHFHADYVYPWWSDQLDKVAQVGPHIFFRWRGFWGSRSALSARYAGGEPDPLRLRETALLIAAANPLPGLLESGEAVRSITRDSVARAAGEPPRAAASPGQPGAGAGVHFVLVAPSDSPAALVERARSLCSGGGYCRVQGWSEAEQIPTQLPLSEAARRSLRFSFVASNANGGEAVFFDCRLFPSPPSGTCLPARP</sequence>
<dbReference type="InterPro" id="IPR042047">
    <property type="entry name" value="SleB_dom1"/>
</dbReference>
<evidence type="ECO:0000259" key="2">
    <source>
        <dbReference type="Pfam" id="PF07486"/>
    </source>
</evidence>
<keyword evidence="4" id="KW-1185">Reference proteome</keyword>
<organism evidence="3 4">
    <name type="scientific">Qipengyuania flava</name>
    <dbReference type="NCBI Taxonomy" id="192812"/>
    <lineage>
        <taxon>Bacteria</taxon>
        <taxon>Pseudomonadati</taxon>
        <taxon>Pseudomonadota</taxon>
        <taxon>Alphaproteobacteria</taxon>
        <taxon>Sphingomonadales</taxon>
        <taxon>Erythrobacteraceae</taxon>
        <taxon>Qipengyuania</taxon>
    </lineage>
</organism>
<protein>
    <recommendedName>
        <fullName evidence="2">Cell wall hydrolase SleB domain-containing protein</fullName>
    </recommendedName>
</protein>
<dbReference type="InterPro" id="IPR011105">
    <property type="entry name" value="Cell_wall_hydrolase_SleB"/>
</dbReference>